<feature type="transmembrane region" description="Helical" evidence="6">
    <location>
        <begin position="316"/>
        <end position="333"/>
    </location>
</feature>
<reference evidence="8" key="1">
    <citation type="submission" date="2019-11" db="EMBL/GenBank/DDBJ databases">
        <authorList>
            <person name="Feng L."/>
        </authorList>
    </citation>
    <scope>NUCLEOTIDE SEQUENCE</scope>
    <source>
        <strain evidence="8">BdentiumLFYP24</strain>
    </source>
</reference>
<keyword evidence="4 6" id="KW-1133">Transmembrane helix</keyword>
<evidence type="ECO:0000313" key="8">
    <source>
        <dbReference type="EMBL" id="VYS93437.1"/>
    </source>
</evidence>
<name>A0A6N2SIV2_9BIFI</name>
<keyword evidence="2" id="KW-1003">Cell membrane</keyword>
<dbReference type="NCBIfam" id="TIGR00360">
    <property type="entry name" value="ComEC_N-term"/>
    <property type="match status" value="1"/>
</dbReference>
<evidence type="ECO:0000256" key="3">
    <source>
        <dbReference type="ARBA" id="ARBA00022692"/>
    </source>
</evidence>
<comment type="subcellular location">
    <subcellularLocation>
        <location evidence="1">Cell membrane</location>
        <topology evidence="1">Multi-pass membrane protein</topology>
    </subcellularLocation>
</comment>
<evidence type="ECO:0000256" key="1">
    <source>
        <dbReference type="ARBA" id="ARBA00004651"/>
    </source>
</evidence>
<feature type="transmembrane region" description="Helical" evidence="6">
    <location>
        <begin position="503"/>
        <end position="526"/>
    </location>
</feature>
<feature type="transmembrane region" description="Helical" evidence="6">
    <location>
        <begin position="407"/>
        <end position="432"/>
    </location>
</feature>
<organism evidence="8">
    <name type="scientific">Bifidobacterium dentium</name>
    <dbReference type="NCBI Taxonomy" id="1689"/>
    <lineage>
        <taxon>Bacteria</taxon>
        <taxon>Bacillati</taxon>
        <taxon>Actinomycetota</taxon>
        <taxon>Actinomycetes</taxon>
        <taxon>Bifidobacteriales</taxon>
        <taxon>Bifidobacteriaceae</taxon>
        <taxon>Bifidobacterium</taxon>
    </lineage>
</organism>
<feature type="transmembrane region" description="Helical" evidence="6">
    <location>
        <begin position="283"/>
        <end position="309"/>
    </location>
</feature>
<evidence type="ECO:0000259" key="7">
    <source>
        <dbReference type="Pfam" id="PF03772"/>
    </source>
</evidence>
<accession>A0A6N2SIV2</accession>
<dbReference type="InterPro" id="IPR052159">
    <property type="entry name" value="Competence_DNA_uptake"/>
</dbReference>
<feature type="transmembrane region" description="Helical" evidence="6">
    <location>
        <begin position="47"/>
        <end position="69"/>
    </location>
</feature>
<keyword evidence="3 6" id="KW-0812">Transmembrane</keyword>
<dbReference type="GO" id="GO:0005886">
    <property type="term" value="C:plasma membrane"/>
    <property type="evidence" value="ECO:0007669"/>
    <property type="project" value="UniProtKB-SubCell"/>
</dbReference>
<dbReference type="Pfam" id="PF03772">
    <property type="entry name" value="Competence"/>
    <property type="match status" value="1"/>
</dbReference>
<feature type="transmembrane region" description="Helical" evidence="6">
    <location>
        <begin position="471"/>
        <end position="491"/>
    </location>
</feature>
<dbReference type="EMBL" id="CACRSP010000003">
    <property type="protein sequence ID" value="VYS93437.1"/>
    <property type="molecule type" value="Genomic_DNA"/>
</dbReference>
<evidence type="ECO:0000256" key="6">
    <source>
        <dbReference type="SAM" id="Phobius"/>
    </source>
</evidence>
<feature type="transmembrane region" description="Helical" evidence="6">
    <location>
        <begin position="438"/>
        <end position="464"/>
    </location>
</feature>
<dbReference type="PANTHER" id="PTHR30619:SF7">
    <property type="entry name" value="BETA-LACTAMASE DOMAIN PROTEIN"/>
    <property type="match status" value="1"/>
</dbReference>
<evidence type="ECO:0000256" key="5">
    <source>
        <dbReference type="ARBA" id="ARBA00023136"/>
    </source>
</evidence>
<feature type="transmembrane region" description="Helical" evidence="6">
    <location>
        <begin position="81"/>
        <end position="103"/>
    </location>
</feature>
<feature type="domain" description="ComEC/Rec2-related protein" evidence="7">
    <location>
        <begin position="274"/>
        <end position="527"/>
    </location>
</feature>
<evidence type="ECO:0000256" key="4">
    <source>
        <dbReference type="ARBA" id="ARBA00022989"/>
    </source>
</evidence>
<dbReference type="InterPro" id="IPR004477">
    <property type="entry name" value="ComEC_N"/>
</dbReference>
<evidence type="ECO:0000256" key="2">
    <source>
        <dbReference type="ARBA" id="ARBA00022475"/>
    </source>
</evidence>
<gene>
    <name evidence="8" type="ORF">BDLFYP24_01542</name>
</gene>
<dbReference type="AlphaFoldDB" id="A0A6N2SIV2"/>
<keyword evidence="5 6" id="KW-0472">Membrane</keyword>
<feature type="transmembrane region" description="Helical" evidence="6">
    <location>
        <begin position="375"/>
        <end position="395"/>
    </location>
</feature>
<feature type="transmembrane region" description="Helical" evidence="6">
    <location>
        <begin position="20"/>
        <end position="41"/>
    </location>
</feature>
<proteinExistence type="predicted"/>
<protein>
    <submittedName>
        <fullName evidence="8">ComEC family competence protein</fullName>
    </submittedName>
</protein>
<dbReference type="PANTHER" id="PTHR30619">
    <property type="entry name" value="DNA INTERNALIZATION/COMPETENCE PROTEIN COMEC/REC2"/>
    <property type="match status" value="1"/>
</dbReference>
<sequence>MNGKGRWSERERGSRDWRLLPVTVLSWSASLLTHAAFSMMTANGTHAGPALIAIILLMAVVAGVGLASLRLRGPNAAKLMAWHSGAVACIAAMLACSCTALTYDLVQWNDVSSSLARKGTTPVTVRLHVVSPTVASNRRANDCQADAVLQTVTEGQLVRASASRIRVYADQPDCAMLRQDGTYQLDGMLMPSDYGSMPIWLTDVDDIRMIRAPNAVFRLVDVMQRSFFIQTGRLSDQGKVLVPGLTLGILGQDYVPTEDSTDGSGIDATYAGRLEDDFRKSGILHLMAVSGGHLAVVATLVRTICAFFVIPRRITAILIGLSYIALSCCMFPSDSVFRALLMGLAGATCLFVGRRGQALSTLCWTAMGVLLIQPYMSYSFGFALSCAAVLGIVLFADHMTDWLKAMLPLFVAQAAGMTIAAQLFTLPLQVLIEPELPVFSILANLVVSPVVGFSTLAGLASLALSWILPDIGFVLAWLSGCGTAIMEIVSLHLGSGNHATIPWAGGIPGAMLVLAVESVCACSVWLMRRIARRAGTPEQGMPGRRMLINPMDRLRLWGTLTFAALKNMHWDAG</sequence>